<gene>
    <name evidence="1" type="ORF">SAMN02745195_02005</name>
</gene>
<dbReference type="AlphaFoldDB" id="A0A1M4ZH81"/>
<name>A0A1M4ZH81_9THEO</name>
<dbReference type="EMBL" id="FQUR01000016">
    <property type="protein sequence ID" value="SHF17157.1"/>
    <property type="molecule type" value="Genomic_DNA"/>
</dbReference>
<organism evidence="1 2">
    <name type="scientific">Thermoanaerobacter uzonensis DSM 18761</name>
    <dbReference type="NCBI Taxonomy" id="1123369"/>
    <lineage>
        <taxon>Bacteria</taxon>
        <taxon>Bacillati</taxon>
        <taxon>Bacillota</taxon>
        <taxon>Clostridia</taxon>
        <taxon>Thermoanaerobacterales</taxon>
        <taxon>Thermoanaerobacteraceae</taxon>
        <taxon>Thermoanaerobacter</taxon>
    </lineage>
</organism>
<evidence type="ECO:0008006" key="3">
    <source>
        <dbReference type="Google" id="ProtNLM"/>
    </source>
</evidence>
<dbReference type="RefSeq" id="WP_072969249.1">
    <property type="nucleotide sequence ID" value="NZ_FQUR01000016.1"/>
</dbReference>
<evidence type="ECO:0000313" key="1">
    <source>
        <dbReference type="EMBL" id="SHF17157.1"/>
    </source>
</evidence>
<dbReference type="Proteomes" id="UP000184127">
    <property type="component" value="Unassembled WGS sequence"/>
</dbReference>
<protein>
    <recommendedName>
        <fullName evidence="3">Class IIb bacteriocin, lactobin A/cerein 7B family</fullName>
    </recommendedName>
</protein>
<sequence length="76" mass="7825">MEVVIPMNRFVELTEDDLMGVDGGVNWDRVYTGVMGEVGIIIAVAAAPEITVPILIAGLIGSAASGAYVGYGLATN</sequence>
<reference evidence="2" key="1">
    <citation type="submission" date="2016-11" db="EMBL/GenBank/DDBJ databases">
        <authorList>
            <person name="Varghese N."/>
            <person name="Submissions S."/>
        </authorList>
    </citation>
    <scope>NUCLEOTIDE SEQUENCE [LARGE SCALE GENOMIC DNA]</scope>
    <source>
        <strain evidence="2">DSM 18761</strain>
    </source>
</reference>
<accession>A0A1M4ZH81</accession>
<evidence type="ECO:0000313" key="2">
    <source>
        <dbReference type="Proteomes" id="UP000184127"/>
    </source>
</evidence>
<keyword evidence="2" id="KW-1185">Reference proteome</keyword>
<proteinExistence type="predicted"/>